<dbReference type="Proteomes" id="UP000008983">
    <property type="component" value="Unassembled WGS sequence"/>
</dbReference>
<protein>
    <recommendedName>
        <fullName evidence="8">EF-hand domain-containing protein</fullName>
    </recommendedName>
</protein>
<keyword evidence="7" id="KW-0472">Membrane</keyword>
<feature type="domain" description="EF-hand" evidence="8">
    <location>
        <begin position="216"/>
        <end position="251"/>
    </location>
</feature>
<keyword evidence="2" id="KW-0519">Myristate</keyword>
<keyword evidence="5" id="KW-0106">Calcium</keyword>
<dbReference type="STRING" id="857967.G0R0I2"/>
<dbReference type="RefSeq" id="XP_004030269.1">
    <property type="nucleotide sequence ID" value="XM_004030221.1"/>
</dbReference>
<dbReference type="OMA" id="RSTANQH"/>
<dbReference type="PROSITE" id="PS00018">
    <property type="entry name" value="EF_HAND_1"/>
    <property type="match status" value="2"/>
</dbReference>
<keyword evidence="3" id="KW-0479">Metal-binding</keyword>
<dbReference type="Gene3D" id="1.10.238.10">
    <property type="entry name" value="EF-hand"/>
    <property type="match status" value="1"/>
</dbReference>
<evidence type="ECO:0000256" key="5">
    <source>
        <dbReference type="ARBA" id="ARBA00022837"/>
    </source>
</evidence>
<evidence type="ECO:0000256" key="2">
    <source>
        <dbReference type="ARBA" id="ARBA00022707"/>
    </source>
</evidence>
<evidence type="ECO:0000256" key="3">
    <source>
        <dbReference type="ARBA" id="ARBA00022723"/>
    </source>
</evidence>
<keyword evidence="4" id="KW-0677">Repeat</keyword>
<dbReference type="InterPro" id="IPR018247">
    <property type="entry name" value="EF_Hand_1_Ca_BS"/>
</dbReference>
<dbReference type="InterPro" id="IPR028846">
    <property type="entry name" value="Recoverin"/>
</dbReference>
<dbReference type="InterPro" id="IPR011992">
    <property type="entry name" value="EF-hand-dom_pair"/>
</dbReference>
<keyword evidence="10" id="KW-1185">Reference proteome</keyword>
<dbReference type="GO" id="GO:0005509">
    <property type="term" value="F:calcium ion binding"/>
    <property type="evidence" value="ECO:0007669"/>
    <property type="project" value="InterPro"/>
</dbReference>
<evidence type="ECO:0000256" key="4">
    <source>
        <dbReference type="ARBA" id="ARBA00022737"/>
    </source>
</evidence>
<gene>
    <name evidence="9" type="ORF">IMG5_165020</name>
</gene>
<feature type="domain" description="EF-hand" evidence="8">
    <location>
        <begin position="139"/>
        <end position="174"/>
    </location>
</feature>
<dbReference type="OrthoDB" id="286860at2759"/>
<organism evidence="9 10">
    <name type="scientific">Ichthyophthirius multifiliis</name>
    <name type="common">White spot disease agent</name>
    <name type="synonym">Ich</name>
    <dbReference type="NCBI Taxonomy" id="5932"/>
    <lineage>
        <taxon>Eukaryota</taxon>
        <taxon>Sar</taxon>
        <taxon>Alveolata</taxon>
        <taxon>Ciliophora</taxon>
        <taxon>Intramacronucleata</taxon>
        <taxon>Oligohymenophorea</taxon>
        <taxon>Hymenostomatida</taxon>
        <taxon>Ophryoglenina</taxon>
        <taxon>Ichthyophthirius</taxon>
    </lineage>
</organism>
<evidence type="ECO:0000259" key="8">
    <source>
        <dbReference type="PROSITE" id="PS50222"/>
    </source>
</evidence>
<dbReference type="EMBL" id="GL984194">
    <property type="protein sequence ID" value="EGR29033.1"/>
    <property type="molecule type" value="Genomic_DNA"/>
</dbReference>
<keyword evidence="7" id="KW-1133">Transmembrane helix</keyword>
<accession>G0R0I2</accession>
<dbReference type="InParanoid" id="G0R0I2"/>
<comment type="similarity">
    <text evidence="1">Belongs to the recoverin family.</text>
</comment>
<evidence type="ECO:0000313" key="10">
    <source>
        <dbReference type="Proteomes" id="UP000008983"/>
    </source>
</evidence>
<reference evidence="9 10" key="1">
    <citation type="submission" date="2011-07" db="EMBL/GenBank/DDBJ databases">
        <authorList>
            <person name="Coyne R."/>
            <person name="Brami D."/>
            <person name="Johnson J."/>
            <person name="Hostetler J."/>
            <person name="Hannick L."/>
            <person name="Clark T."/>
            <person name="Cassidy-Hanley D."/>
            <person name="Inman J."/>
        </authorList>
    </citation>
    <scope>NUCLEOTIDE SEQUENCE [LARGE SCALE GENOMIC DNA]</scope>
    <source>
        <strain evidence="9 10">G5</strain>
    </source>
</reference>
<evidence type="ECO:0000313" key="9">
    <source>
        <dbReference type="EMBL" id="EGR29033.1"/>
    </source>
</evidence>
<dbReference type="eggNOG" id="KOG0044">
    <property type="taxonomic scope" value="Eukaryota"/>
</dbReference>
<proteinExistence type="inferred from homology"/>
<sequence>MKNKQKYLVLYANKLKKIKIIQFYKKHKKQKFQNKVKYSDKSKINSTALPVPKGSVSVMLNICKTGQEFNLENFKKKIPTKSKFKMKWKTIQQLLQNKQDVLKQLFSNYQTILRHARSKSDGMNRQEFGDLLTLVGLGADINLGDKLFYIFDEDNSQTVDYKELIVGLEMFKENSIENKLIVFMELCNLDHNGNINQQELYKVLKQNLFSEDSKLKLKQIIRQIFKDNDLNKDGLLSKEELLQAATNNIYLLQLLDDSIQNVKKVDQLIENDLEEPFHRCVPISANLYFFFIYILFFVKYIQSQYQFQGWNAYRNCQKIIISNLRY</sequence>
<keyword evidence="6" id="KW-0449">Lipoprotein</keyword>
<dbReference type="GeneID" id="14905111"/>
<evidence type="ECO:0000256" key="7">
    <source>
        <dbReference type="SAM" id="Phobius"/>
    </source>
</evidence>
<name>G0R0I2_ICHMU</name>
<dbReference type="PANTHER" id="PTHR23055:SF178">
    <property type="entry name" value="NEUROCALCIN HOMOLOG"/>
    <property type="match status" value="1"/>
</dbReference>
<evidence type="ECO:0000256" key="6">
    <source>
        <dbReference type="ARBA" id="ARBA00023288"/>
    </source>
</evidence>
<evidence type="ECO:0000256" key="1">
    <source>
        <dbReference type="ARBA" id="ARBA00006049"/>
    </source>
</evidence>
<dbReference type="SUPFAM" id="SSF47473">
    <property type="entry name" value="EF-hand"/>
    <property type="match status" value="1"/>
</dbReference>
<keyword evidence="7" id="KW-0812">Transmembrane</keyword>
<dbReference type="AlphaFoldDB" id="G0R0I2"/>
<feature type="transmembrane region" description="Helical" evidence="7">
    <location>
        <begin position="283"/>
        <end position="301"/>
    </location>
</feature>
<dbReference type="PROSITE" id="PS50222">
    <property type="entry name" value="EF_HAND_2"/>
    <property type="match status" value="2"/>
</dbReference>
<dbReference type="InterPro" id="IPR002048">
    <property type="entry name" value="EF_hand_dom"/>
</dbReference>
<dbReference type="PANTHER" id="PTHR23055">
    <property type="entry name" value="CALCIUM BINDING PROTEINS"/>
    <property type="match status" value="1"/>
</dbReference>
<dbReference type="SMART" id="SM00054">
    <property type="entry name" value="EFh"/>
    <property type="match status" value="3"/>
</dbReference>